<dbReference type="InterPro" id="IPR019734">
    <property type="entry name" value="TPR_rpt"/>
</dbReference>
<organism evidence="3 4">
    <name type="scientific">Marinobacter lutaoensis</name>
    <dbReference type="NCBI Taxonomy" id="135739"/>
    <lineage>
        <taxon>Bacteria</taxon>
        <taxon>Pseudomonadati</taxon>
        <taxon>Pseudomonadota</taxon>
        <taxon>Gammaproteobacteria</taxon>
        <taxon>Pseudomonadales</taxon>
        <taxon>Marinobacteraceae</taxon>
        <taxon>Marinobacter</taxon>
    </lineage>
</organism>
<dbReference type="InterPro" id="IPR011990">
    <property type="entry name" value="TPR-like_helical_dom_sf"/>
</dbReference>
<dbReference type="Gene3D" id="1.25.40.10">
    <property type="entry name" value="Tetratricopeptide repeat domain"/>
    <property type="match status" value="1"/>
</dbReference>
<dbReference type="AlphaFoldDB" id="A0A1V2DX28"/>
<keyword evidence="1" id="KW-0802">TPR repeat</keyword>
<feature type="signal peptide" evidence="2">
    <location>
        <begin position="1"/>
        <end position="26"/>
    </location>
</feature>
<feature type="chain" id="PRO_5012324249" evidence="2">
    <location>
        <begin position="27"/>
        <end position="234"/>
    </location>
</feature>
<protein>
    <submittedName>
        <fullName evidence="3">Uncharacterized protein</fullName>
    </submittedName>
</protein>
<name>A0A1V2DX28_9GAMM</name>
<keyword evidence="4" id="KW-1185">Reference proteome</keyword>
<sequence length="234" mass="25055">MIHSHAALMPALVLLAVSVLSGCATLAPDTRDELGPQQAGDRLQVRCATNLTPEHRVELDAIDSMMASSHNYAALARLEALPFSTQQHWLRWAQLLAQVDQLDYSQDVYRQIAEACGSAEAYHGLGVVSVKAGRIEAGLDALSTAKALEPASADIRNDFGVVLMEAGFYGQAAFELRTAYELSGGKDSTGRSMVAAYYLHGGETSVARVRRELGLDDELVAAGIEFSKRFAGGS</sequence>
<feature type="repeat" description="TPR" evidence="1">
    <location>
        <begin position="119"/>
        <end position="152"/>
    </location>
</feature>
<evidence type="ECO:0000256" key="2">
    <source>
        <dbReference type="SAM" id="SignalP"/>
    </source>
</evidence>
<gene>
    <name evidence="3" type="ORF">BTO32_00740</name>
</gene>
<accession>A0A1V2DX28</accession>
<dbReference type="PROSITE" id="PS50005">
    <property type="entry name" value="TPR"/>
    <property type="match status" value="1"/>
</dbReference>
<proteinExistence type="predicted"/>
<evidence type="ECO:0000256" key="1">
    <source>
        <dbReference type="PROSITE-ProRule" id="PRU00339"/>
    </source>
</evidence>
<dbReference type="Proteomes" id="UP000189339">
    <property type="component" value="Unassembled WGS sequence"/>
</dbReference>
<reference evidence="3 4" key="1">
    <citation type="submission" date="2016-12" db="EMBL/GenBank/DDBJ databases">
        <title>Marinobacter lutaoensis whole genome sequencing.</title>
        <authorList>
            <person name="Verma A."/>
            <person name="Krishnamurthi S."/>
        </authorList>
    </citation>
    <scope>NUCLEOTIDE SEQUENCE [LARGE SCALE GENOMIC DNA]</scope>
    <source>
        <strain evidence="3 4">T5054</strain>
    </source>
</reference>
<dbReference type="SUPFAM" id="SSF48452">
    <property type="entry name" value="TPR-like"/>
    <property type="match status" value="1"/>
</dbReference>
<comment type="caution">
    <text evidence="3">The sequence shown here is derived from an EMBL/GenBank/DDBJ whole genome shotgun (WGS) entry which is preliminary data.</text>
</comment>
<keyword evidence="2" id="KW-0732">Signal</keyword>
<dbReference type="STRING" id="135739.BTO32_00740"/>
<evidence type="ECO:0000313" key="3">
    <source>
        <dbReference type="EMBL" id="ONF45039.1"/>
    </source>
</evidence>
<dbReference type="EMBL" id="MSCW01000001">
    <property type="protein sequence ID" value="ONF45039.1"/>
    <property type="molecule type" value="Genomic_DNA"/>
</dbReference>
<evidence type="ECO:0000313" key="4">
    <source>
        <dbReference type="Proteomes" id="UP000189339"/>
    </source>
</evidence>